<protein>
    <submittedName>
        <fullName evidence="1">Uncharacterized protein</fullName>
    </submittedName>
</protein>
<keyword evidence="2" id="KW-1185">Reference proteome</keyword>
<dbReference type="OrthoDB" id="5913187at2759"/>
<name>A0A0V0RWC9_9BILA</name>
<dbReference type="Proteomes" id="UP000054630">
    <property type="component" value="Unassembled WGS sequence"/>
</dbReference>
<evidence type="ECO:0000313" key="2">
    <source>
        <dbReference type="Proteomes" id="UP000054630"/>
    </source>
</evidence>
<dbReference type="EMBL" id="JYDL01000068">
    <property type="protein sequence ID" value="KRX18785.1"/>
    <property type="molecule type" value="Genomic_DNA"/>
</dbReference>
<sequence>MPADLPMHSLAKVEAATLHPGVGIVVLNGRDQGCFEITKKFRRIKFDAKFFRFGMQHFKYPNSQTIYDG</sequence>
<organism evidence="1 2">
    <name type="scientific">Trichinella nelsoni</name>
    <dbReference type="NCBI Taxonomy" id="6336"/>
    <lineage>
        <taxon>Eukaryota</taxon>
        <taxon>Metazoa</taxon>
        <taxon>Ecdysozoa</taxon>
        <taxon>Nematoda</taxon>
        <taxon>Enoplea</taxon>
        <taxon>Dorylaimia</taxon>
        <taxon>Trichinellida</taxon>
        <taxon>Trichinellidae</taxon>
        <taxon>Trichinella</taxon>
    </lineage>
</organism>
<evidence type="ECO:0000313" key="1">
    <source>
        <dbReference type="EMBL" id="KRX18785.1"/>
    </source>
</evidence>
<proteinExistence type="predicted"/>
<dbReference type="AlphaFoldDB" id="A0A0V0RWC9"/>
<comment type="caution">
    <text evidence="1">The sequence shown here is derived from an EMBL/GenBank/DDBJ whole genome shotgun (WGS) entry which is preliminary data.</text>
</comment>
<accession>A0A0V0RWC9</accession>
<gene>
    <name evidence="1" type="ORF">T07_11830</name>
</gene>
<reference evidence="1 2" key="1">
    <citation type="submission" date="2015-01" db="EMBL/GenBank/DDBJ databases">
        <title>Evolution of Trichinella species and genotypes.</title>
        <authorList>
            <person name="Korhonen P.K."/>
            <person name="Edoardo P."/>
            <person name="Giuseppe L.R."/>
            <person name="Gasser R.B."/>
        </authorList>
    </citation>
    <scope>NUCLEOTIDE SEQUENCE [LARGE SCALE GENOMIC DNA]</scope>
    <source>
        <strain evidence="1">ISS37</strain>
    </source>
</reference>